<gene>
    <name evidence="10" type="primary">ppk25</name>
    <name evidence="10" type="ORF">g.73254</name>
</gene>
<dbReference type="SUPFAM" id="SSF56112">
    <property type="entry name" value="Protein kinase-like (PK-like)"/>
    <property type="match status" value="1"/>
</dbReference>
<evidence type="ECO:0000256" key="4">
    <source>
        <dbReference type="ARBA" id="ARBA00022777"/>
    </source>
</evidence>
<dbReference type="GO" id="GO:0035556">
    <property type="term" value="P:intracellular signal transduction"/>
    <property type="evidence" value="ECO:0007669"/>
    <property type="project" value="TreeGrafter"/>
</dbReference>
<reference evidence="10" key="1">
    <citation type="submission" date="2015-07" db="EMBL/GenBank/DDBJ databases">
        <title>Transcriptome Assembly of Anthurium amnicola.</title>
        <authorList>
            <person name="Suzuki J."/>
        </authorList>
    </citation>
    <scope>NUCLEOTIDE SEQUENCE</scope>
</reference>
<evidence type="ECO:0000256" key="3">
    <source>
        <dbReference type="ARBA" id="ARBA00022741"/>
    </source>
</evidence>
<feature type="region of interest" description="Disordered" evidence="8">
    <location>
        <begin position="203"/>
        <end position="275"/>
    </location>
</feature>
<organism evidence="10">
    <name type="scientific">Anthurium amnicola</name>
    <dbReference type="NCBI Taxonomy" id="1678845"/>
    <lineage>
        <taxon>Eukaryota</taxon>
        <taxon>Viridiplantae</taxon>
        <taxon>Streptophyta</taxon>
        <taxon>Embryophyta</taxon>
        <taxon>Tracheophyta</taxon>
        <taxon>Spermatophyta</taxon>
        <taxon>Magnoliopsida</taxon>
        <taxon>Liliopsida</taxon>
        <taxon>Araceae</taxon>
        <taxon>Pothoideae</taxon>
        <taxon>Potheae</taxon>
        <taxon>Anthurium</taxon>
    </lineage>
</organism>
<keyword evidence="5 7" id="KW-0067">ATP-binding</keyword>
<dbReference type="PROSITE" id="PS50011">
    <property type="entry name" value="PROTEIN_KINASE_DOM"/>
    <property type="match status" value="1"/>
</dbReference>
<dbReference type="GO" id="GO:0005524">
    <property type="term" value="F:ATP binding"/>
    <property type="evidence" value="ECO:0007669"/>
    <property type="project" value="UniProtKB-UniRule"/>
</dbReference>
<dbReference type="EMBL" id="GDJX01019348">
    <property type="protein sequence ID" value="JAT48588.1"/>
    <property type="molecule type" value="Transcribed_RNA"/>
</dbReference>
<dbReference type="AlphaFoldDB" id="A0A1D1Y1S5"/>
<dbReference type="GO" id="GO:0000226">
    <property type="term" value="P:microtubule cytoskeleton organization"/>
    <property type="evidence" value="ECO:0007669"/>
    <property type="project" value="TreeGrafter"/>
</dbReference>
<feature type="binding site" evidence="7">
    <location>
        <position position="385"/>
    </location>
    <ligand>
        <name>ATP</name>
        <dbReference type="ChEBI" id="CHEBI:30616"/>
    </ligand>
</feature>
<dbReference type="InterPro" id="IPR000719">
    <property type="entry name" value="Prot_kinase_dom"/>
</dbReference>
<dbReference type="Pfam" id="PF00069">
    <property type="entry name" value="Pkinase"/>
    <property type="match status" value="1"/>
</dbReference>
<comment type="function">
    <text evidence="6">CIPK serine-threonine protein kinases interact with CBL proteins. Binding of a CBL protein to the regulatory NAF domain of CIPK protein lead to the activation of the kinase in a calcium-dependent manner.</text>
</comment>
<feature type="compositionally biased region" description="Low complexity" evidence="8">
    <location>
        <begin position="126"/>
        <end position="137"/>
    </location>
</feature>
<evidence type="ECO:0000256" key="8">
    <source>
        <dbReference type="SAM" id="MobiDB-lite"/>
    </source>
</evidence>
<feature type="compositionally biased region" description="Basic and acidic residues" evidence="8">
    <location>
        <begin position="144"/>
        <end position="155"/>
    </location>
</feature>
<feature type="compositionally biased region" description="Low complexity" evidence="8">
    <location>
        <begin position="254"/>
        <end position="267"/>
    </location>
</feature>
<dbReference type="PANTHER" id="PTHR24346">
    <property type="entry name" value="MAP/MICROTUBULE AFFINITY-REGULATING KINASE"/>
    <property type="match status" value="1"/>
</dbReference>
<keyword evidence="4 10" id="KW-0418">Kinase</keyword>
<dbReference type="GO" id="GO:0050321">
    <property type="term" value="F:tau-protein kinase activity"/>
    <property type="evidence" value="ECO:0007669"/>
    <property type="project" value="TreeGrafter"/>
</dbReference>
<evidence type="ECO:0000256" key="6">
    <source>
        <dbReference type="ARBA" id="ARBA00058225"/>
    </source>
</evidence>
<keyword evidence="2" id="KW-0808">Transferase</keyword>
<feature type="region of interest" description="Disordered" evidence="8">
    <location>
        <begin position="125"/>
        <end position="168"/>
    </location>
</feature>
<accession>A0A1D1Y1S5</accession>
<dbReference type="PANTHER" id="PTHR24346:SF76">
    <property type="entry name" value="NON-SPECIFIC SERINE_THREONINE PROTEIN KINASE"/>
    <property type="match status" value="1"/>
</dbReference>
<evidence type="ECO:0000256" key="7">
    <source>
        <dbReference type="PROSITE-ProRule" id="PRU10141"/>
    </source>
</evidence>
<dbReference type="Gene3D" id="1.10.510.10">
    <property type="entry name" value="Transferase(Phosphotransferase) domain 1"/>
    <property type="match status" value="1"/>
</dbReference>
<feature type="compositionally biased region" description="Low complexity" evidence="8">
    <location>
        <begin position="236"/>
        <end position="247"/>
    </location>
</feature>
<evidence type="ECO:0000256" key="1">
    <source>
        <dbReference type="ARBA" id="ARBA00006234"/>
    </source>
</evidence>
<feature type="domain" description="Protein kinase" evidence="9">
    <location>
        <begin position="352"/>
        <end position="623"/>
    </location>
</feature>
<evidence type="ECO:0000259" key="9">
    <source>
        <dbReference type="PROSITE" id="PS50011"/>
    </source>
</evidence>
<dbReference type="InterPro" id="IPR008271">
    <property type="entry name" value="Ser/Thr_kinase_AS"/>
</dbReference>
<dbReference type="GO" id="GO:0005737">
    <property type="term" value="C:cytoplasm"/>
    <property type="evidence" value="ECO:0007669"/>
    <property type="project" value="TreeGrafter"/>
</dbReference>
<feature type="compositionally biased region" description="Basic residues" evidence="8">
    <location>
        <begin position="212"/>
        <end position="232"/>
    </location>
</feature>
<dbReference type="PROSITE" id="PS00108">
    <property type="entry name" value="PROTEIN_KINASE_ST"/>
    <property type="match status" value="1"/>
</dbReference>
<dbReference type="PROSITE" id="PS00107">
    <property type="entry name" value="PROTEIN_KINASE_ATP"/>
    <property type="match status" value="1"/>
</dbReference>
<dbReference type="InterPro" id="IPR011009">
    <property type="entry name" value="Kinase-like_dom_sf"/>
</dbReference>
<sequence>MSLWKSQDYFSTQLLLTDTSKGNYFQQYNFEILNYTSLNFARPGTPTDSHTAAMTAERRKLFEQLPRVNTDVNDNKCFPQGPQKRFMKKSIANLPENEIENKNDKNANVTQIGACVKFASDVTAVPNNESNESNEPNDLNEFNESNKTKEDDVNSRKKKNRDLKSYRRASAPAQGIDFYFKNIKQAKENLGKRQKNLPTIHAEEPEDDDHHHNHHNNHHHNNHHHNNHRNHHDHNANSVSIASAVSPCDPPSLSPCSSTSSLSSTVDMLSPENTNKQPFIPQDCYWIKSKNKNIPTGHSYDKNESHSYPDNMVGSLYENVPWSPAVSFLSGLASSTVRKSLPDDEGQQVGDFIIGKVIGCGGFSTVKQAHTMDNYSGSVETAAVKIVKNVPERDDNDRIQALLEREVAIWRGLNHPNIVQMLSVEEIDYATFVFSEYCPGGTLLDYIKKHGGKGLDEDEARNIFLEIAEALRYLHNDVRLVHKDFKLDNILLDKDDTWKVCDFGLTEFQNSANGYNNILLNSVGGSLAYCAPEQLRSPTPLKDPSVDIWSLGVVLFALVTGQLPFCDSFEPRLQFKILNGRYDESLLDDARVSDDLKDLLKGMFKTKPDQRLTISQIIEHRWCER</sequence>
<comment type="similarity">
    <text evidence="1">Belongs to the protein kinase superfamily. CAMK Ser/Thr protein kinase family. SNF1 subfamily.</text>
</comment>
<name>A0A1D1Y1S5_9ARAE</name>
<evidence type="ECO:0000313" key="10">
    <source>
        <dbReference type="EMBL" id="JAT48588.1"/>
    </source>
</evidence>
<proteinExistence type="inferred from homology"/>
<evidence type="ECO:0000256" key="5">
    <source>
        <dbReference type="ARBA" id="ARBA00022840"/>
    </source>
</evidence>
<dbReference type="InterPro" id="IPR017441">
    <property type="entry name" value="Protein_kinase_ATP_BS"/>
</dbReference>
<keyword evidence="3 7" id="KW-0547">Nucleotide-binding</keyword>
<protein>
    <submittedName>
        <fullName evidence="10">Serine/threonine-protein kinase ppk25</fullName>
    </submittedName>
</protein>
<dbReference type="FunFam" id="1.10.510.10:FF:000571">
    <property type="entry name" value="Maternal embryonic leucine zipper kinase"/>
    <property type="match status" value="1"/>
</dbReference>
<evidence type="ECO:0000256" key="2">
    <source>
        <dbReference type="ARBA" id="ARBA00022679"/>
    </source>
</evidence>